<dbReference type="EMBL" id="CP144698">
    <property type="protein sequence ID" value="WVZ16641.1"/>
    <property type="molecule type" value="Genomic_DNA"/>
</dbReference>
<organism evidence="1 2">
    <name type="scientific">Vigna mungo</name>
    <name type="common">Black gram</name>
    <name type="synonym">Phaseolus mungo</name>
    <dbReference type="NCBI Taxonomy" id="3915"/>
    <lineage>
        <taxon>Eukaryota</taxon>
        <taxon>Viridiplantae</taxon>
        <taxon>Streptophyta</taxon>
        <taxon>Embryophyta</taxon>
        <taxon>Tracheophyta</taxon>
        <taxon>Spermatophyta</taxon>
        <taxon>Magnoliopsida</taxon>
        <taxon>eudicotyledons</taxon>
        <taxon>Gunneridae</taxon>
        <taxon>Pentapetalae</taxon>
        <taxon>rosids</taxon>
        <taxon>fabids</taxon>
        <taxon>Fabales</taxon>
        <taxon>Fabaceae</taxon>
        <taxon>Papilionoideae</taxon>
        <taxon>50 kb inversion clade</taxon>
        <taxon>NPAAA clade</taxon>
        <taxon>indigoferoid/millettioid clade</taxon>
        <taxon>Phaseoleae</taxon>
        <taxon>Vigna</taxon>
    </lineage>
</organism>
<sequence>MEVEVKLCLTDANAHRRDTSLLSTFHVVTHRQKNLFFDGVASELSERRVVLREDEEKLDPRVGRECITEPGKLGSVEFRVLRRVKEEFGIEKGFIGLGGFGRR</sequence>
<name>A0AAQ3NX33_VIGMU</name>
<dbReference type="SUPFAM" id="SSF55154">
    <property type="entry name" value="CYTH-like phosphatases"/>
    <property type="match status" value="1"/>
</dbReference>
<gene>
    <name evidence="1" type="ORF">V8G54_009623</name>
</gene>
<evidence type="ECO:0000313" key="1">
    <source>
        <dbReference type="EMBL" id="WVZ16641.1"/>
    </source>
</evidence>
<proteinExistence type="predicted"/>
<dbReference type="PANTHER" id="PTHR34948">
    <property type="entry name" value="OS08G0299200 PROTEIN"/>
    <property type="match status" value="1"/>
</dbReference>
<accession>A0AAQ3NX33</accession>
<protein>
    <recommendedName>
        <fullName evidence="3">CYTH domain-containing protein</fullName>
    </recommendedName>
</protein>
<dbReference type="InterPro" id="IPR033469">
    <property type="entry name" value="CYTH-like_dom_sf"/>
</dbReference>
<dbReference type="Proteomes" id="UP001374535">
    <property type="component" value="Chromosome 3"/>
</dbReference>
<dbReference type="AlphaFoldDB" id="A0AAQ3NX33"/>
<keyword evidence="2" id="KW-1185">Reference proteome</keyword>
<evidence type="ECO:0008006" key="3">
    <source>
        <dbReference type="Google" id="ProtNLM"/>
    </source>
</evidence>
<evidence type="ECO:0000313" key="2">
    <source>
        <dbReference type="Proteomes" id="UP001374535"/>
    </source>
</evidence>
<dbReference type="Gene3D" id="2.40.320.10">
    <property type="entry name" value="Hypothetical Protein Pfu-838710-001"/>
    <property type="match status" value="1"/>
</dbReference>
<reference evidence="1 2" key="1">
    <citation type="journal article" date="2023" name="Life. Sci Alliance">
        <title>Evolutionary insights into 3D genome organization and epigenetic landscape of Vigna mungo.</title>
        <authorList>
            <person name="Junaid A."/>
            <person name="Singh B."/>
            <person name="Bhatia S."/>
        </authorList>
    </citation>
    <scope>NUCLEOTIDE SEQUENCE [LARGE SCALE GENOMIC DNA]</scope>
    <source>
        <strain evidence="1">Urdbean</strain>
    </source>
</reference>
<dbReference type="PANTHER" id="PTHR34948:SF2">
    <property type="entry name" value="TRIPHOSPHATE TUNNEL METALLOENZYME 3"/>
    <property type="match status" value="1"/>
</dbReference>